<dbReference type="AlphaFoldDB" id="A0A195C5L9"/>
<accession>A0A195C5L9</accession>
<proteinExistence type="predicted"/>
<protein>
    <submittedName>
        <fullName evidence="1">Uncharacterized protein</fullName>
    </submittedName>
</protein>
<evidence type="ECO:0000313" key="2">
    <source>
        <dbReference type="Proteomes" id="UP000078542"/>
    </source>
</evidence>
<name>A0A195C5L9_9HYME</name>
<organism evidence="1 2">
    <name type="scientific">Cyphomyrmex costatus</name>
    <dbReference type="NCBI Taxonomy" id="456900"/>
    <lineage>
        <taxon>Eukaryota</taxon>
        <taxon>Metazoa</taxon>
        <taxon>Ecdysozoa</taxon>
        <taxon>Arthropoda</taxon>
        <taxon>Hexapoda</taxon>
        <taxon>Insecta</taxon>
        <taxon>Pterygota</taxon>
        <taxon>Neoptera</taxon>
        <taxon>Endopterygota</taxon>
        <taxon>Hymenoptera</taxon>
        <taxon>Apocrita</taxon>
        <taxon>Aculeata</taxon>
        <taxon>Formicoidea</taxon>
        <taxon>Formicidae</taxon>
        <taxon>Myrmicinae</taxon>
        <taxon>Cyphomyrmex</taxon>
    </lineage>
</organism>
<sequence>MRSEKVRKGSVVLFGSCVAEAPTGRCYGRNVLFGPSRPTPWPVPPGGSSRGSRAFLLSCRVRRFVVSNRIAAGRFGIECM</sequence>
<keyword evidence="2" id="KW-1185">Reference proteome</keyword>
<gene>
    <name evidence="1" type="ORF">ALC62_13896</name>
</gene>
<evidence type="ECO:0000313" key="1">
    <source>
        <dbReference type="EMBL" id="KYM95468.1"/>
    </source>
</evidence>
<dbReference type="Proteomes" id="UP000078542">
    <property type="component" value="Unassembled WGS sequence"/>
</dbReference>
<dbReference type="EMBL" id="KQ978292">
    <property type="protein sequence ID" value="KYM95468.1"/>
    <property type="molecule type" value="Genomic_DNA"/>
</dbReference>
<reference evidence="1 2" key="1">
    <citation type="submission" date="2016-03" db="EMBL/GenBank/DDBJ databases">
        <title>Cyphomyrmex costatus WGS genome.</title>
        <authorList>
            <person name="Nygaard S."/>
            <person name="Hu H."/>
            <person name="Boomsma J."/>
            <person name="Zhang G."/>
        </authorList>
    </citation>
    <scope>NUCLEOTIDE SEQUENCE [LARGE SCALE GENOMIC DNA]</scope>
    <source>
        <strain evidence="1">MS0001</strain>
        <tissue evidence="1">Whole body</tissue>
    </source>
</reference>